<dbReference type="PANTHER" id="PTHR31272:SF9">
    <property type="entry name" value="BLL1027 PROTEIN"/>
    <property type="match status" value="1"/>
</dbReference>
<evidence type="ECO:0000259" key="7">
    <source>
        <dbReference type="Pfam" id="PF02683"/>
    </source>
</evidence>
<evidence type="ECO:0000256" key="2">
    <source>
        <dbReference type="ARBA" id="ARBA00006143"/>
    </source>
</evidence>
<keyword evidence="3 6" id="KW-0812">Transmembrane</keyword>
<dbReference type="Proteomes" id="UP000177996">
    <property type="component" value="Unassembled WGS sequence"/>
</dbReference>
<evidence type="ECO:0000256" key="4">
    <source>
        <dbReference type="ARBA" id="ARBA00022989"/>
    </source>
</evidence>
<keyword evidence="4 6" id="KW-1133">Transmembrane helix</keyword>
<evidence type="ECO:0000313" key="9">
    <source>
        <dbReference type="Proteomes" id="UP000177996"/>
    </source>
</evidence>
<evidence type="ECO:0000256" key="3">
    <source>
        <dbReference type="ARBA" id="ARBA00022692"/>
    </source>
</evidence>
<reference evidence="8 9" key="1">
    <citation type="journal article" date="2016" name="Nat. Commun.">
        <title>Thousands of microbial genomes shed light on interconnected biogeochemical processes in an aquifer system.</title>
        <authorList>
            <person name="Anantharaman K."/>
            <person name="Brown C.T."/>
            <person name="Hug L.A."/>
            <person name="Sharon I."/>
            <person name="Castelle C.J."/>
            <person name="Probst A.J."/>
            <person name="Thomas B.C."/>
            <person name="Singh A."/>
            <person name="Wilkins M.J."/>
            <person name="Karaoz U."/>
            <person name="Brodie E.L."/>
            <person name="Williams K.H."/>
            <person name="Hubbard S.S."/>
            <person name="Banfield J.F."/>
        </authorList>
    </citation>
    <scope>NUCLEOTIDE SEQUENCE [LARGE SCALE GENOMIC DNA]</scope>
</reference>
<feature type="transmembrane region" description="Helical" evidence="6">
    <location>
        <begin position="12"/>
        <end position="34"/>
    </location>
</feature>
<dbReference type="STRING" id="1798661.A3D65_03480"/>
<dbReference type="EMBL" id="MHLL01000023">
    <property type="protein sequence ID" value="OGZ09198.1"/>
    <property type="molecule type" value="Genomic_DNA"/>
</dbReference>
<feature type="transmembrane region" description="Helical" evidence="6">
    <location>
        <begin position="261"/>
        <end position="279"/>
    </location>
</feature>
<feature type="transmembrane region" description="Helical" evidence="6">
    <location>
        <begin position="119"/>
        <end position="144"/>
    </location>
</feature>
<name>A0A1G2D8W4_9BACT</name>
<evidence type="ECO:0000313" key="8">
    <source>
        <dbReference type="EMBL" id="OGZ09198.1"/>
    </source>
</evidence>
<feature type="transmembrane region" description="Helical" evidence="6">
    <location>
        <begin position="46"/>
        <end position="73"/>
    </location>
</feature>
<dbReference type="AlphaFoldDB" id="A0A1G2D8W4"/>
<dbReference type="InterPro" id="IPR003834">
    <property type="entry name" value="Cyt_c_assmbl_TM_dom"/>
</dbReference>
<evidence type="ECO:0000256" key="1">
    <source>
        <dbReference type="ARBA" id="ARBA00004141"/>
    </source>
</evidence>
<feature type="transmembrane region" description="Helical" evidence="6">
    <location>
        <begin position="208"/>
        <end position="226"/>
    </location>
</feature>
<dbReference type="GO" id="GO:0016020">
    <property type="term" value="C:membrane"/>
    <property type="evidence" value="ECO:0007669"/>
    <property type="project" value="UniProtKB-SubCell"/>
</dbReference>
<dbReference type="PANTHER" id="PTHR31272">
    <property type="entry name" value="CYTOCHROME C-TYPE BIOGENESIS PROTEIN HI_1454-RELATED"/>
    <property type="match status" value="1"/>
</dbReference>
<sequence length="290" mass="31139">MELLLNASLLAAFIAGMAALFAPCCITVLLPAYFASIFRERYKVFLMTFIFFLGILTVFLPIGLGAAALGRIFSQYHNAIFGLGSVFLVAMGVVLLTGKHFSLPFRVSPSLKKHNAISVFILGIFSGIATTCCAPVLAGVLALAALPGSIVWGGLYTLSYVFGMVAPLFILALVLDKSSVTQKIAGTLQKQIVYSLGSKKFSITISEAISGITFLAMGMLIGYLALNNRLFIHSDYQLNVNIFLTSILDSVGGVAKAVPEYAWAALLLVVVALVVRSSMNKLKKEKHDEQ</sequence>
<comment type="subcellular location">
    <subcellularLocation>
        <location evidence="1">Membrane</location>
        <topology evidence="1">Multi-pass membrane protein</topology>
    </subcellularLocation>
</comment>
<dbReference type="InterPro" id="IPR051790">
    <property type="entry name" value="Cytochrome_c-biogenesis_DsbD"/>
</dbReference>
<comment type="caution">
    <text evidence="8">The sequence shown here is derived from an EMBL/GenBank/DDBJ whole genome shotgun (WGS) entry which is preliminary data.</text>
</comment>
<dbReference type="Pfam" id="PF02683">
    <property type="entry name" value="DsbD_TM"/>
    <property type="match status" value="1"/>
</dbReference>
<proteinExistence type="inferred from homology"/>
<comment type="similarity">
    <text evidence="2">Belongs to the DsbD family.</text>
</comment>
<evidence type="ECO:0000256" key="6">
    <source>
        <dbReference type="SAM" id="Phobius"/>
    </source>
</evidence>
<accession>A0A1G2D8W4</accession>
<protein>
    <recommendedName>
        <fullName evidence="7">Cytochrome C biogenesis protein transmembrane domain-containing protein</fullName>
    </recommendedName>
</protein>
<organism evidence="8 9">
    <name type="scientific">Candidatus Lloydbacteria bacterium RIFCSPHIGHO2_02_FULL_50_13</name>
    <dbReference type="NCBI Taxonomy" id="1798661"/>
    <lineage>
        <taxon>Bacteria</taxon>
        <taxon>Candidatus Lloydiibacteriota</taxon>
    </lineage>
</organism>
<dbReference type="GO" id="GO:0017004">
    <property type="term" value="P:cytochrome complex assembly"/>
    <property type="evidence" value="ECO:0007669"/>
    <property type="project" value="InterPro"/>
</dbReference>
<feature type="domain" description="Cytochrome C biogenesis protein transmembrane" evidence="7">
    <location>
        <begin position="8"/>
        <end position="175"/>
    </location>
</feature>
<keyword evidence="5 6" id="KW-0472">Membrane</keyword>
<feature type="transmembrane region" description="Helical" evidence="6">
    <location>
        <begin position="150"/>
        <end position="175"/>
    </location>
</feature>
<evidence type="ECO:0000256" key="5">
    <source>
        <dbReference type="ARBA" id="ARBA00023136"/>
    </source>
</evidence>
<gene>
    <name evidence="8" type="ORF">A3D65_03480</name>
</gene>
<feature type="transmembrane region" description="Helical" evidence="6">
    <location>
        <begin position="79"/>
        <end position="98"/>
    </location>
</feature>